<keyword evidence="1" id="KW-0732">Signal</keyword>
<dbReference type="SUPFAM" id="SSF48452">
    <property type="entry name" value="TPR-like"/>
    <property type="match status" value="1"/>
</dbReference>
<gene>
    <name evidence="2" type="ORF">CS022_11760</name>
</gene>
<name>A0A4Q0YQ11_9GAMM</name>
<dbReference type="InterPro" id="IPR011990">
    <property type="entry name" value="TPR-like_helical_dom_sf"/>
</dbReference>
<feature type="chain" id="PRO_5020791248" evidence="1">
    <location>
        <begin position="21"/>
        <end position="239"/>
    </location>
</feature>
<accession>A0A4Q0YQ11</accession>
<keyword evidence="3" id="KW-1185">Reference proteome</keyword>
<reference evidence="2 3" key="1">
    <citation type="submission" date="2017-10" db="EMBL/GenBank/DDBJ databases">
        <title>Nyctiphanis sp. nov., isolated from the stomach of the euphausiid Nyctiphanes simplex (Hansen, 1911) in the Gulf of California.</title>
        <authorList>
            <person name="Gomez-Gil B."/>
            <person name="Aguilar-Mendez M."/>
            <person name="Lopez-Cortes A."/>
            <person name="Gomez-Gutierrez J."/>
            <person name="Roque A."/>
            <person name="Lang E."/>
            <person name="Gonzalez-Castillo A."/>
        </authorList>
    </citation>
    <scope>NUCLEOTIDE SEQUENCE [LARGE SCALE GENOMIC DNA]</scope>
    <source>
        <strain evidence="2 3">CAIM 600</strain>
    </source>
</reference>
<sequence>MKRYLLLIILGLMVPRIAFAAHLSPRVASTLNTAIQLQSSEPEKAISMLTSAKVTSDFEKVMLNRVLGVLYLQTGEKNRAISALSFAADSGELAPADWQKVQRTLADILLSEKQYKAALARYYSLVEPAVGDTEPQKVWLRIAQAHYQLSEWQKVLDSLMNAMNPQAVTTDALTLRLGAEVQLQRWESSVKTLQQLIMLEPSHSAWWRHLAATYQRVRDDENALNTLVLMMRRGIVPPK</sequence>
<dbReference type="RefSeq" id="WP_129122419.1">
    <property type="nucleotide sequence ID" value="NZ_PEIB01000012.1"/>
</dbReference>
<dbReference type="AlphaFoldDB" id="A0A4Q0YQ11"/>
<proteinExistence type="predicted"/>
<protein>
    <submittedName>
        <fullName evidence="2">Uncharacterized protein</fullName>
    </submittedName>
</protein>
<dbReference type="Gene3D" id="1.25.40.10">
    <property type="entry name" value="Tetratricopeptide repeat domain"/>
    <property type="match status" value="2"/>
</dbReference>
<evidence type="ECO:0000313" key="3">
    <source>
        <dbReference type="Proteomes" id="UP000290287"/>
    </source>
</evidence>
<dbReference type="OrthoDB" id="5592888at2"/>
<dbReference type="Proteomes" id="UP000290287">
    <property type="component" value="Unassembled WGS sequence"/>
</dbReference>
<evidence type="ECO:0000256" key="1">
    <source>
        <dbReference type="SAM" id="SignalP"/>
    </source>
</evidence>
<dbReference type="EMBL" id="PEIB01000012">
    <property type="protein sequence ID" value="RXJ73167.1"/>
    <property type="molecule type" value="Genomic_DNA"/>
</dbReference>
<comment type="caution">
    <text evidence="2">The sequence shown here is derived from an EMBL/GenBank/DDBJ whole genome shotgun (WGS) entry which is preliminary data.</text>
</comment>
<organism evidence="2 3">
    <name type="scientific">Veronia nyctiphanis</name>
    <dbReference type="NCBI Taxonomy" id="1278244"/>
    <lineage>
        <taxon>Bacteria</taxon>
        <taxon>Pseudomonadati</taxon>
        <taxon>Pseudomonadota</taxon>
        <taxon>Gammaproteobacteria</taxon>
        <taxon>Vibrionales</taxon>
        <taxon>Vibrionaceae</taxon>
        <taxon>Veronia</taxon>
    </lineage>
</organism>
<evidence type="ECO:0000313" key="2">
    <source>
        <dbReference type="EMBL" id="RXJ73167.1"/>
    </source>
</evidence>
<feature type="signal peptide" evidence="1">
    <location>
        <begin position="1"/>
        <end position="20"/>
    </location>
</feature>